<evidence type="ECO:0000313" key="1">
    <source>
        <dbReference type="EMBL" id="KAJ1937065.1"/>
    </source>
</evidence>
<accession>A0ACC1J4H6</accession>
<gene>
    <name evidence="1" type="ORF">FBU59_004865</name>
</gene>
<feature type="non-terminal residue" evidence="1">
    <location>
        <position position="1"/>
    </location>
</feature>
<protein>
    <submittedName>
        <fullName evidence="1">Uncharacterized protein</fullName>
    </submittedName>
</protein>
<dbReference type="Proteomes" id="UP001150603">
    <property type="component" value="Unassembled WGS sequence"/>
</dbReference>
<comment type="caution">
    <text evidence="1">The sequence shown here is derived from an EMBL/GenBank/DDBJ whole genome shotgun (WGS) entry which is preliminary data.</text>
</comment>
<keyword evidence="2" id="KW-1185">Reference proteome</keyword>
<organism evidence="1 2">
    <name type="scientific">Linderina macrospora</name>
    <dbReference type="NCBI Taxonomy" id="4868"/>
    <lineage>
        <taxon>Eukaryota</taxon>
        <taxon>Fungi</taxon>
        <taxon>Fungi incertae sedis</taxon>
        <taxon>Zoopagomycota</taxon>
        <taxon>Kickxellomycotina</taxon>
        <taxon>Kickxellomycetes</taxon>
        <taxon>Kickxellales</taxon>
        <taxon>Kickxellaceae</taxon>
        <taxon>Linderina</taxon>
    </lineage>
</organism>
<reference evidence="1" key="1">
    <citation type="submission" date="2022-07" db="EMBL/GenBank/DDBJ databases">
        <title>Phylogenomic reconstructions and comparative analyses of Kickxellomycotina fungi.</title>
        <authorList>
            <person name="Reynolds N.K."/>
            <person name="Stajich J.E."/>
            <person name="Barry K."/>
            <person name="Grigoriev I.V."/>
            <person name="Crous P."/>
            <person name="Smith M.E."/>
        </authorList>
    </citation>
    <scope>NUCLEOTIDE SEQUENCE</scope>
    <source>
        <strain evidence="1">NRRL 5244</strain>
    </source>
</reference>
<name>A0ACC1J4H6_9FUNG</name>
<proteinExistence type="predicted"/>
<sequence>PSSETGGARIGESSSMGQKRPVTLVATENTVEQATPVFAAAQSTERPHSAEPQLSAQQQQQLQHVGSPNMFSQRMQSTQSYMAGVTPQSATGGQVAMQYGPVNRPYMQQQQQQLQQQAVFGSPTLSQQYVPVGMSAASTTSTVFAGHSPVVASASSAQPVQAMGAVPPPLVNLAGMQPHQQPPQPIPQHLNMPAPDPAYKPFSASYGALPSRSEASPNSPARPVLPPKPAEWQPGVTSQPTSTDEGNSANRISNPPAPSGQQPPVMPPRRPQQDPQAPALPPKPFPSFSEYDFAPDVPDQPAAASSSGQGGGHVEQLRTLMNMGFSEPQAIQALEMYDYDVNKASNYLIDNAF</sequence>
<dbReference type="EMBL" id="JANBPW010003651">
    <property type="protein sequence ID" value="KAJ1937065.1"/>
    <property type="molecule type" value="Genomic_DNA"/>
</dbReference>
<evidence type="ECO:0000313" key="2">
    <source>
        <dbReference type="Proteomes" id="UP001150603"/>
    </source>
</evidence>